<organism evidence="9 10">
    <name type="scientific">Paratractidigestivibacter faecalis</name>
    <dbReference type="NCBI Taxonomy" id="2292441"/>
    <lineage>
        <taxon>Bacteria</taxon>
        <taxon>Bacillati</taxon>
        <taxon>Actinomycetota</taxon>
        <taxon>Coriobacteriia</taxon>
        <taxon>Coriobacteriales</taxon>
        <taxon>Atopobiaceae</taxon>
        <taxon>Paratractidigestivibacter</taxon>
    </lineage>
</organism>
<dbReference type="InterPro" id="IPR020846">
    <property type="entry name" value="MFS_dom"/>
</dbReference>
<evidence type="ECO:0000256" key="2">
    <source>
        <dbReference type="ARBA" id="ARBA00022448"/>
    </source>
</evidence>
<keyword evidence="4 7" id="KW-1133">Transmembrane helix</keyword>
<comment type="caution">
    <text evidence="9">The sequence shown here is derived from an EMBL/GenBank/DDBJ whole genome shotgun (WGS) entry which is preliminary data.</text>
</comment>
<dbReference type="Proteomes" id="UP001478817">
    <property type="component" value="Unassembled WGS sequence"/>
</dbReference>
<dbReference type="Pfam" id="PF07690">
    <property type="entry name" value="MFS_1"/>
    <property type="match status" value="1"/>
</dbReference>
<name>A0ABV1III7_9ACTN</name>
<feature type="transmembrane region" description="Helical" evidence="7">
    <location>
        <begin position="12"/>
        <end position="34"/>
    </location>
</feature>
<dbReference type="InterPro" id="IPR052983">
    <property type="entry name" value="MFS_Riboflavin_Transporter"/>
</dbReference>
<feature type="domain" description="Major facilitator superfamily (MFS) profile" evidence="8">
    <location>
        <begin position="16"/>
        <end position="424"/>
    </location>
</feature>
<feature type="transmembrane region" description="Helical" evidence="7">
    <location>
        <begin position="316"/>
        <end position="347"/>
    </location>
</feature>
<keyword evidence="10" id="KW-1185">Reference proteome</keyword>
<feature type="transmembrane region" description="Helical" evidence="7">
    <location>
        <begin position="248"/>
        <end position="271"/>
    </location>
</feature>
<dbReference type="PROSITE" id="PS50850">
    <property type="entry name" value="MFS"/>
    <property type="match status" value="1"/>
</dbReference>
<evidence type="ECO:0000256" key="3">
    <source>
        <dbReference type="ARBA" id="ARBA00022692"/>
    </source>
</evidence>
<evidence type="ECO:0000256" key="7">
    <source>
        <dbReference type="SAM" id="Phobius"/>
    </source>
</evidence>
<feature type="transmembrane region" description="Helical" evidence="7">
    <location>
        <begin position="105"/>
        <end position="128"/>
    </location>
</feature>
<keyword evidence="2" id="KW-0813">Transport</keyword>
<feature type="transmembrane region" description="Helical" evidence="7">
    <location>
        <begin position="401"/>
        <end position="420"/>
    </location>
</feature>
<keyword evidence="5 7" id="KW-0472">Membrane</keyword>
<evidence type="ECO:0000256" key="5">
    <source>
        <dbReference type="ARBA" id="ARBA00023136"/>
    </source>
</evidence>
<evidence type="ECO:0000256" key="1">
    <source>
        <dbReference type="ARBA" id="ARBA00004651"/>
    </source>
</evidence>
<reference evidence="9 10" key="1">
    <citation type="submission" date="2024-04" db="EMBL/GenBank/DDBJ databases">
        <title>Human intestinal bacterial collection.</title>
        <authorList>
            <person name="Pauvert C."/>
            <person name="Hitch T.C.A."/>
            <person name="Clavel T."/>
        </authorList>
    </citation>
    <scope>NUCLEOTIDE SEQUENCE [LARGE SCALE GENOMIC DNA]</scope>
    <source>
        <strain evidence="9 10">CLA-AA-H197</strain>
    </source>
</reference>
<feature type="transmembrane region" description="Helical" evidence="7">
    <location>
        <begin position="283"/>
        <end position="304"/>
    </location>
</feature>
<evidence type="ECO:0000313" key="10">
    <source>
        <dbReference type="Proteomes" id="UP001478817"/>
    </source>
</evidence>
<accession>A0ABV1III7</accession>
<dbReference type="InterPro" id="IPR036259">
    <property type="entry name" value="MFS_trans_sf"/>
</dbReference>
<feature type="transmembrane region" description="Helical" evidence="7">
    <location>
        <begin position="46"/>
        <end position="70"/>
    </location>
</feature>
<dbReference type="Gene3D" id="1.20.1250.20">
    <property type="entry name" value="MFS general substrate transporter like domains"/>
    <property type="match status" value="1"/>
</dbReference>
<keyword evidence="3 7" id="KW-0812">Transmembrane</keyword>
<feature type="region of interest" description="Disordered" evidence="6">
    <location>
        <begin position="212"/>
        <end position="235"/>
    </location>
</feature>
<evidence type="ECO:0000256" key="4">
    <source>
        <dbReference type="ARBA" id="ARBA00022989"/>
    </source>
</evidence>
<evidence type="ECO:0000259" key="8">
    <source>
        <dbReference type="PROSITE" id="PS50850"/>
    </source>
</evidence>
<protein>
    <submittedName>
        <fullName evidence="9">MFS transporter</fullName>
    </submittedName>
</protein>
<feature type="transmembrane region" description="Helical" evidence="7">
    <location>
        <begin position="82"/>
        <end position="99"/>
    </location>
</feature>
<dbReference type="RefSeq" id="WP_349182458.1">
    <property type="nucleotide sequence ID" value="NZ_JBBNGS010000009.1"/>
</dbReference>
<dbReference type="PANTHER" id="PTHR43385:SF1">
    <property type="entry name" value="RIBOFLAVIN TRANSPORTER RIBJ"/>
    <property type="match status" value="1"/>
</dbReference>
<proteinExistence type="predicted"/>
<sequence length="424" mass="44330">MEEGKARYRYHRAWPLLLFSLLCYFMTGTVSSIMNVSVGIMEAERGWNATLLTASMSIASLVNVVTGFVAGRMSSKGSAKRACLVWGVLYCVGILLMGVSSSAGLFVVAMVAANAASSAWGYNTVPVLITNWFPTKKGSVQGFTSMGILLGSFSTVLYTQTYRVLGSQWATVPFAVIAGVTLLVMALGVTDCPEQSGLAPDTMDRIAVQPEFDPSRAKPGTASGSGEGEKGKLPSREAARGFLRDPKFLAMTAILGIQLVFSGGIMVQVVPRLVEVGFSLDEATAVLIISSVCACVGSFAFGVIGDKYGVDRGVRLSFAVGLVAALMNLTGQRVVVFASLVLIGIVVGCADNWPVNVCAELYGREGFSASFGVMQPVIQLVGAAGPAAFALVANATGSYDASFVMAAVMMGVGLVAYSALMRKA</sequence>
<dbReference type="SUPFAM" id="SSF103473">
    <property type="entry name" value="MFS general substrate transporter"/>
    <property type="match status" value="1"/>
</dbReference>
<feature type="transmembrane region" description="Helical" evidence="7">
    <location>
        <begin position="140"/>
        <end position="158"/>
    </location>
</feature>
<gene>
    <name evidence="9" type="ORF">AAAT05_05750</name>
</gene>
<dbReference type="PANTHER" id="PTHR43385">
    <property type="entry name" value="RIBOFLAVIN TRANSPORTER RIBJ"/>
    <property type="match status" value="1"/>
</dbReference>
<feature type="transmembrane region" description="Helical" evidence="7">
    <location>
        <begin position="170"/>
        <end position="189"/>
    </location>
</feature>
<evidence type="ECO:0000256" key="6">
    <source>
        <dbReference type="SAM" id="MobiDB-lite"/>
    </source>
</evidence>
<comment type="subcellular location">
    <subcellularLocation>
        <location evidence="1">Cell membrane</location>
        <topology evidence="1">Multi-pass membrane protein</topology>
    </subcellularLocation>
</comment>
<dbReference type="InterPro" id="IPR011701">
    <property type="entry name" value="MFS"/>
</dbReference>
<evidence type="ECO:0000313" key="9">
    <source>
        <dbReference type="EMBL" id="MEQ2637846.1"/>
    </source>
</evidence>
<dbReference type="EMBL" id="JBBNGS010000009">
    <property type="protein sequence ID" value="MEQ2637846.1"/>
    <property type="molecule type" value="Genomic_DNA"/>
</dbReference>